<gene>
    <name evidence="2" type="ORF">B0J11DRAFT_532733</name>
</gene>
<reference evidence="2" key="1">
    <citation type="journal article" date="2021" name="Nat. Commun.">
        <title>Genetic determinants of endophytism in the Arabidopsis root mycobiome.</title>
        <authorList>
            <person name="Mesny F."/>
            <person name="Miyauchi S."/>
            <person name="Thiergart T."/>
            <person name="Pickel B."/>
            <person name="Atanasova L."/>
            <person name="Karlsson M."/>
            <person name="Huettel B."/>
            <person name="Barry K.W."/>
            <person name="Haridas S."/>
            <person name="Chen C."/>
            <person name="Bauer D."/>
            <person name="Andreopoulos W."/>
            <person name="Pangilinan J."/>
            <person name="LaButti K."/>
            <person name="Riley R."/>
            <person name="Lipzen A."/>
            <person name="Clum A."/>
            <person name="Drula E."/>
            <person name="Henrissat B."/>
            <person name="Kohler A."/>
            <person name="Grigoriev I.V."/>
            <person name="Martin F.M."/>
            <person name="Hacquard S."/>
        </authorList>
    </citation>
    <scope>NUCLEOTIDE SEQUENCE</scope>
    <source>
        <strain evidence="2">MPI-CAGE-CH-0243</strain>
    </source>
</reference>
<keyword evidence="1" id="KW-0472">Membrane</keyword>
<dbReference type="EMBL" id="JAGMWT010000010">
    <property type="protein sequence ID" value="KAH7120841.1"/>
    <property type="molecule type" value="Genomic_DNA"/>
</dbReference>
<accession>A0A9P9IHI9</accession>
<comment type="caution">
    <text evidence="2">The sequence shown here is derived from an EMBL/GenBank/DDBJ whole genome shotgun (WGS) entry which is preliminary data.</text>
</comment>
<evidence type="ECO:0000256" key="1">
    <source>
        <dbReference type="SAM" id="Phobius"/>
    </source>
</evidence>
<dbReference type="Proteomes" id="UP000700596">
    <property type="component" value="Unassembled WGS sequence"/>
</dbReference>
<feature type="transmembrane region" description="Helical" evidence="1">
    <location>
        <begin position="57"/>
        <end position="74"/>
    </location>
</feature>
<organism evidence="2 3">
    <name type="scientific">Dendryphion nanum</name>
    <dbReference type="NCBI Taxonomy" id="256645"/>
    <lineage>
        <taxon>Eukaryota</taxon>
        <taxon>Fungi</taxon>
        <taxon>Dikarya</taxon>
        <taxon>Ascomycota</taxon>
        <taxon>Pezizomycotina</taxon>
        <taxon>Dothideomycetes</taxon>
        <taxon>Pleosporomycetidae</taxon>
        <taxon>Pleosporales</taxon>
        <taxon>Torulaceae</taxon>
        <taxon>Dendryphion</taxon>
    </lineage>
</organism>
<keyword evidence="1" id="KW-1133">Transmembrane helix</keyword>
<name>A0A9P9IHI9_9PLEO</name>
<keyword evidence="1" id="KW-0812">Transmembrane</keyword>
<evidence type="ECO:0000313" key="2">
    <source>
        <dbReference type="EMBL" id="KAH7120841.1"/>
    </source>
</evidence>
<sequence>MVLHSRTGIGGLAGFNSTQLISSHLISRGVSFVYCFFGTIWAFFGYEDGMRWNGMEFVDWVRGIVLGYTLLIIFELEMERTRKSGNGRIHRDGERKEVNRPNKSFISASSTHQQNRIIRVCEHGMMKYQPLPLLLFFFSPIWSRDSHWEGT</sequence>
<dbReference type="AlphaFoldDB" id="A0A9P9IHI9"/>
<keyword evidence="3" id="KW-1185">Reference proteome</keyword>
<evidence type="ECO:0000313" key="3">
    <source>
        <dbReference type="Proteomes" id="UP000700596"/>
    </source>
</evidence>
<feature type="transmembrane region" description="Helical" evidence="1">
    <location>
        <begin position="25"/>
        <end position="45"/>
    </location>
</feature>
<proteinExistence type="predicted"/>
<protein>
    <submittedName>
        <fullName evidence="2">Uncharacterized protein</fullName>
    </submittedName>
</protein>